<organism evidence="2 3">
    <name type="scientific">Methylosinus sporium</name>
    <dbReference type="NCBI Taxonomy" id="428"/>
    <lineage>
        <taxon>Bacteria</taxon>
        <taxon>Pseudomonadati</taxon>
        <taxon>Pseudomonadota</taxon>
        <taxon>Alphaproteobacteria</taxon>
        <taxon>Hyphomicrobiales</taxon>
        <taxon>Methylocystaceae</taxon>
        <taxon>Methylosinus</taxon>
    </lineage>
</organism>
<dbReference type="Pfam" id="PF16363">
    <property type="entry name" value="GDP_Man_Dehyd"/>
    <property type="match status" value="1"/>
</dbReference>
<dbReference type="InterPro" id="IPR016040">
    <property type="entry name" value="NAD(P)-bd_dom"/>
</dbReference>
<accession>A0A2U1SSL3</accession>
<evidence type="ECO:0000313" key="3">
    <source>
        <dbReference type="Proteomes" id="UP000245137"/>
    </source>
</evidence>
<evidence type="ECO:0000313" key="2">
    <source>
        <dbReference type="EMBL" id="PWB94604.1"/>
    </source>
</evidence>
<proteinExistence type="predicted"/>
<dbReference type="OrthoDB" id="9801785at2"/>
<feature type="domain" description="NAD(P)-binding" evidence="1">
    <location>
        <begin position="12"/>
        <end position="174"/>
    </location>
</feature>
<sequence>MNASLWAGKRVLVTGHTGFKGGWLSLWLTRLGANIAGYALAPPTEPSLFALARLDQKMESVIGDIRDAERLARAVREFEPQIVFHLAAQPLVRYSYANPIETFEVNALGTAHLLEALRGAPSARAIVIVTSDKCYENREWPWAYRENEAMGGFDPYSASKGCAELVAASFRNSYFATPDHPTRGAALATARAGNVIGGGDWAADRLVPDILRALERGETAAIRFPRAVRPWQHVLEPLAGYLTLAERLWNDGAPFAEAWNFGPDPAGERTVGEIADALCRAYGDGAGWMKSGGDEPHEAHLLKLDSAKARSRLGWRPQWSIFEALEAIVDWDARRRCGEDVATTSLAQIDAYERRMDAAEHGASTPGAMI</sequence>
<dbReference type="PANTHER" id="PTHR43000">
    <property type="entry name" value="DTDP-D-GLUCOSE 4,6-DEHYDRATASE-RELATED"/>
    <property type="match status" value="1"/>
</dbReference>
<dbReference type="CDD" id="cd05252">
    <property type="entry name" value="CDP_GD_SDR_e"/>
    <property type="match status" value="1"/>
</dbReference>
<dbReference type="Gene3D" id="3.90.25.10">
    <property type="entry name" value="UDP-galactose 4-epimerase, domain 1"/>
    <property type="match status" value="1"/>
</dbReference>
<evidence type="ECO:0000259" key="1">
    <source>
        <dbReference type="Pfam" id="PF16363"/>
    </source>
</evidence>
<comment type="caution">
    <text evidence="2">The sequence shown here is derived from an EMBL/GenBank/DDBJ whole genome shotgun (WGS) entry which is preliminary data.</text>
</comment>
<dbReference type="AlphaFoldDB" id="A0A2U1SSL3"/>
<dbReference type="NCBIfam" id="TIGR02622">
    <property type="entry name" value="CDP_4_6_dhtase"/>
    <property type="match status" value="1"/>
</dbReference>
<name>A0A2U1SSL3_METSR</name>
<dbReference type="EMBL" id="PUIV01000007">
    <property type="protein sequence ID" value="PWB94604.1"/>
    <property type="molecule type" value="Genomic_DNA"/>
</dbReference>
<keyword evidence="3" id="KW-1185">Reference proteome</keyword>
<dbReference type="InterPro" id="IPR013445">
    <property type="entry name" value="CDP_4_6_deHydtase"/>
</dbReference>
<protein>
    <submittedName>
        <fullName evidence="2">CDP-glucose 4,6-dehydratase</fullName>
    </submittedName>
</protein>
<dbReference type="Gene3D" id="3.40.50.720">
    <property type="entry name" value="NAD(P)-binding Rossmann-like Domain"/>
    <property type="match status" value="1"/>
</dbReference>
<dbReference type="SUPFAM" id="SSF51735">
    <property type="entry name" value="NAD(P)-binding Rossmann-fold domains"/>
    <property type="match status" value="1"/>
</dbReference>
<dbReference type="Proteomes" id="UP000245137">
    <property type="component" value="Unassembled WGS sequence"/>
</dbReference>
<reference evidence="2 3" key="1">
    <citation type="journal article" date="2018" name="Appl. Microbiol. Biotechnol.">
        <title>Co-cultivation of the strictly anaerobic methanogen Methanosarcina barkeri with aerobic methanotrophs in an oxygen-limited membrane bioreactor.</title>
        <authorList>
            <person name="In 't Zandt M.H."/>
            <person name="van den Bosch T.J.M."/>
            <person name="Rijkers R."/>
            <person name="van Kessel M.A.H.J."/>
            <person name="Jetten M.S.M."/>
            <person name="Welte C.U."/>
        </authorList>
    </citation>
    <scope>NUCLEOTIDE SEQUENCE [LARGE SCALE GENOMIC DNA]</scope>
    <source>
        <strain evidence="2 3">DSM 17706</strain>
    </source>
</reference>
<dbReference type="InterPro" id="IPR036291">
    <property type="entry name" value="NAD(P)-bd_dom_sf"/>
</dbReference>
<gene>
    <name evidence="2" type="primary">rfbG</name>
    <name evidence="2" type="ORF">C5689_07455</name>
</gene>